<proteinExistence type="predicted"/>
<dbReference type="PROSITE" id="PS50882">
    <property type="entry name" value="YTH"/>
    <property type="match status" value="1"/>
</dbReference>
<evidence type="ECO:0000256" key="1">
    <source>
        <dbReference type="SAM" id="MobiDB-lite"/>
    </source>
</evidence>
<feature type="compositionally biased region" description="Basic and acidic residues" evidence="1">
    <location>
        <begin position="63"/>
        <end position="79"/>
    </location>
</feature>
<keyword evidence="4" id="KW-1185">Reference proteome</keyword>
<feature type="region of interest" description="Disordered" evidence="1">
    <location>
        <begin position="242"/>
        <end position="312"/>
    </location>
</feature>
<dbReference type="InterPro" id="IPR007275">
    <property type="entry name" value="YTH_domain"/>
</dbReference>
<dbReference type="Proteomes" id="UP001190700">
    <property type="component" value="Unassembled WGS sequence"/>
</dbReference>
<name>A0AAE0KUK1_9CHLO</name>
<dbReference type="Gene3D" id="3.10.590.10">
    <property type="entry name" value="ph1033 like domains"/>
    <property type="match status" value="1"/>
</dbReference>
<reference evidence="3 4" key="1">
    <citation type="journal article" date="2015" name="Genome Biol. Evol.">
        <title>Comparative Genomics of a Bacterivorous Green Alga Reveals Evolutionary Causalities and Consequences of Phago-Mixotrophic Mode of Nutrition.</title>
        <authorList>
            <person name="Burns J.A."/>
            <person name="Paasch A."/>
            <person name="Narechania A."/>
            <person name="Kim E."/>
        </authorList>
    </citation>
    <scope>NUCLEOTIDE SEQUENCE [LARGE SCALE GENOMIC DNA]</scope>
    <source>
        <strain evidence="3 4">PLY_AMNH</strain>
    </source>
</reference>
<dbReference type="PANTHER" id="PTHR12357">
    <property type="entry name" value="YTH YT521-B HOMOLOGY DOMAIN-CONTAINING"/>
    <property type="match status" value="1"/>
</dbReference>
<feature type="compositionally biased region" description="Pro residues" evidence="1">
    <location>
        <begin position="257"/>
        <end position="268"/>
    </location>
</feature>
<dbReference type="GO" id="GO:1990247">
    <property type="term" value="F:N6-methyladenosine-containing RNA reader activity"/>
    <property type="evidence" value="ECO:0007669"/>
    <property type="project" value="TreeGrafter"/>
</dbReference>
<dbReference type="PANTHER" id="PTHR12357:SF3">
    <property type="entry name" value="YTH DOMAIN-CONTAINING PROTEIN 1"/>
    <property type="match status" value="1"/>
</dbReference>
<feature type="compositionally biased region" description="Basic and acidic residues" evidence="1">
    <location>
        <begin position="441"/>
        <end position="459"/>
    </location>
</feature>
<dbReference type="GO" id="GO:0005654">
    <property type="term" value="C:nucleoplasm"/>
    <property type="evidence" value="ECO:0007669"/>
    <property type="project" value="TreeGrafter"/>
</dbReference>
<accession>A0AAE0KUK1</accession>
<feature type="non-terminal residue" evidence="3">
    <location>
        <position position="522"/>
    </location>
</feature>
<sequence length="522" mass="55699">MFDPASSQSGEKEGSVLSHILGDDDPHDFDDTDWEEDIPRVNRNRTGVPLDEAFPAETGHTPAGEDRPAYSKQHEERTSTELTQQEVQAAGTRVEGTPVKPRKPCAKKYFILKSLNHQNIASAIEHQVWATQRRNEAKLNEAFFSAEKVYLIFSVNMSHHFQGYARMFSPIGYGDKPDWCGDVGVGGSFKIRWQSLYDLPFRETGHLTNPLNENKVVKISRDGQEMAEEVGDKLVALIEEGSLALGRPPPHGREESPPPYSRDPPSAPPAAAGKAGKGSGGGKKGGSSGKSGAEDPWMGGGIGKGGAEDPWMGGGGRGRGAYHDGGRGAAGGWAPYWGGEYYGGGGKGGYGGWGPGPAYGMEPGYGGMDWGHYPPVIYGAPGMGMGWEGAGMGMRGYPAEFMGRSGGKGRPSGGKGLGGKGAPEWGGGMEIAGGPQTWPPMRERRSMGNDIEHRRRPAQEEEEEEEEGKAEEEMLEGRHRGAQVRHRACGVPGPGVRCSRAGVRRGGIVRAVCPGRGAQGRH</sequence>
<feature type="compositionally biased region" description="Gly residues" evidence="1">
    <location>
        <begin position="275"/>
        <end position="289"/>
    </location>
</feature>
<dbReference type="CDD" id="cd21134">
    <property type="entry name" value="YTH"/>
    <property type="match status" value="1"/>
</dbReference>
<protein>
    <recommendedName>
        <fullName evidence="2">YTH domain-containing protein</fullName>
    </recommendedName>
</protein>
<feature type="region of interest" description="Disordered" evidence="1">
    <location>
        <begin position="1"/>
        <end position="100"/>
    </location>
</feature>
<dbReference type="Pfam" id="PF04146">
    <property type="entry name" value="YTH"/>
    <property type="match status" value="1"/>
</dbReference>
<feature type="compositionally biased region" description="Acidic residues" evidence="1">
    <location>
        <begin position="23"/>
        <end position="36"/>
    </location>
</feature>
<evidence type="ECO:0000313" key="4">
    <source>
        <dbReference type="Proteomes" id="UP001190700"/>
    </source>
</evidence>
<comment type="caution">
    <text evidence="3">The sequence shown here is derived from an EMBL/GenBank/DDBJ whole genome shotgun (WGS) entry which is preliminary data.</text>
</comment>
<feature type="compositionally biased region" description="Acidic residues" evidence="1">
    <location>
        <begin position="460"/>
        <end position="470"/>
    </location>
</feature>
<dbReference type="GO" id="GO:0000398">
    <property type="term" value="P:mRNA splicing, via spliceosome"/>
    <property type="evidence" value="ECO:0007669"/>
    <property type="project" value="TreeGrafter"/>
</dbReference>
<dbReference type="GO" id="GO:0003729">
    <property type="term" value="F:mRNA binding"/>
    <property type="evidence" value="ECO:0007669"/>
    <property type="project" value="TreeGrafter"/>
</dbReference>
<evidence type="ECO:0000259" key="2">
    <source>
        <dbReference type="PROSITE" id="PS50882"/>
    </source>
</evidence>
<evidence type="ECO:0000313" key="3">
    <source>
        <dbReference type="EMBL" id="KAK3261303.1"/>
    </source>
</evidence>
<organism evidence="3 4">
    <name type="scientific">Cymbomonas tetramitiformis</name>
    <dbReference type="NCBI Taxonomy" id="36881"/>
    <lineage>
        <taxon>Eukaryota</taxon>
        <taxon>Viridiplantae</taxon>
        <taxon>Chlorophyta</taxon>
        <taxon>Pyramimonadophyceae</taxon>
        <taxon>Pyramimonadales</taxon>
        <taxon>Pyramimonadaceae</taxon>
        <taxon>Cymbomonas</taxon>
    </lineage>
</organism>
<dbReference type="GO" id="GO:0048024">
    <property type="term" value="P:regulation of mRNA splicing, via spliceosome"/>
    <property type="evidence" value="ECO:0007669"/>
    <property type="project" value="TreeGrafter"/>
</dbReference>
<feature type="domain" description="YTH" evidence="2">
    <location>
        <begin position="107"/>
        <end position="238"/>
    </location>
</feature>
<dbReference type="InterPro" id="IPR045168">
    <property type="entry name" value="YTH_prot"/>
</dbReference>
<feature type="region of interest" description="Disordered" evidence="1">
    <location>
        <begin position="404"/>
        <end position="497"/>
    </location>
</feature>
<feature type="compositionally biased region" description="Gly residues" evidence="1">
    <location>
        <begin position="404"/>
        <end position="431"/>
    </location>
</feature>
<dbReference type="AlphaFoldDB" id="A0AAE0KUK1"/>
<dbReference type="EMBL" id="LGRX02017001">
    <property type="protein sequence ID" value="KAK3261303.1"/>
    <property type="molecule type" value="Genomic_DNA"/>
</dbReference>
<gene>
    <name evidence="3" type="ORF">CYMTET_29782</name>
</gene>